<evidence type="ECO:0008006" key="4">
    <source>
        <dbReference type="Google" id="ProtNLM"/>
    </source>
</evidence>
<accession>A0A1M6B9J7</accession>
<name>A0A1M6B9J7_9FLAO</name>
<evidence type="ECO:0000313" key="2">
    <source>
        <dbReference type="EMBL" id="SHI45409.1"/>
    </source>
</evidence>
<sequence>MKFKHFLLIVFLAFVSLSCRTTVVDNNSLKKEINYIPYYLKVYEADSLFITNNFLKSYQILDSLFQKYEPLNMSVYYELKTYYSAKIILNKDIELNDFSRLVSKYGFTKEMIESDSLLNDYCKKSNFFDLQNYDDLRAKNVKSLNLSLRNEIIEMIGQDQLYRRTDFDKQNKIDSINAKKIIKIFDDFGYPNEFLIGNSSIDKMYVGIEALLLHTRDNERLNYFMPKVLEYVKKGKASPKIYANMRDQFELYHDKEQFYGSYDNKTNTPVDEMNRRRKEIGLPCFGYEKWRTNKLYPNMKF</sequence>
<organism evidence="2 3">
    <name type="scientific">Flavobacterium terrae</name>
    <dbReference type="NCBI Taxonomy" id="415425"/>
    <lineage>
        <taxon>Bacteria</taxon>
        <taxon>Pseudomonadati</taxon>
        <taxon>Bacteroidota</taxon>
        <taxon>Flavobacteriia</taxon>
        <taxon>Flavobacteriales</taxon>
        <taxon>Flavobacteriaceae</taxon>
        <taxon>Flavobacterium</taxon>
    </lineage>
</organism>
<dbReference type="PROSITE" id="PS51257">
    <property type="entry name" value="PROKAR_LIPOPROTEIN"/>
    <property type="match status" value="1"/>
</dbReference>
<dbReference type="AlphaFoldDB" id="A0A1M6B9J7"/>
<proteinExistence type="predicted"/>
<dbReference type="RefSeq" id="WP_073308483.1">
    <property type="nucleotide sequence ID" value="NZ_FQZI01000001.1"/>
</dbReference>
<dbReference type="Proteomes" id="UP000184488">
    <property type="component" value="Unassembled WGS sequence"/>
</dbReference>
<feature type="chain" id="PRO_5012657877" description="Lipoprotein" evidence="1">
    <location>
        <begin position="22"/>
        <end position="301"/>
    </location>
</feature>
<gene>
    <name evidence="2" type="ORF">SAMN05444363_0628</name>
</gene>
<reference evidence="3" key="1">
    <citation type="submission" date="2016-11" db="EMBL/GenBank/DDBJ databases">
        <authorList>
            <person name="Varghese N."/>
            <person name="Submissions S."/>
        </authorList>
    </citation>
    <scope>NUCLEOTIDE SEQUENCE [LARGE SCALE GENOMIC DNA]</scope>
    <source>
        <strain evidence="3">DSM 18829</strain>
    </source>
</reference>
<feature type="signal peptide" evidence="1">
    <location>
        <begin position="1"/>
        <end position="21"/>
    </location>
</feature>
<dbReference type="STRING" id="415425.SAMN05444363_0628"/>
<evidence type="ECO:0000313" key="3">
    <source>
        <dbReference type="Proteomes" id="UP000184488"/>
    </source>
</evidence>
<protein>
    <recommendedName>
        <fullName evidence="4">Lipoprotein</fullName>
    </recommendedName>
</protein>
<dbReference type="EMBL" id="FQZI01000001">
    <property type="protein sequence ID" value="SHI45409.1"/>
    <property type="molecule type" value="Genomic_DNA"/>
</dbReference>
<evidence type="ECO:0000256" key="1">
    <source>
        <dbReference type="SAM" id="SignalP"/>
    </source>
</evidence>
<dbReference type="OrthoDB" id="1490993at2"/>
<keyword evidence="1" id="KW-0732">Signal</keyword>
<keyword evidence="3" id="KW-1185">Reference proteome</keyword>